<evidence type="ECO:0000256" key="4">
    <source>
        <dbReference type="ARBA" id="ARBA00022617"/>
    </source>
</evidence>
<comment type="similarity">
    <text evidence="3 10">Belongs to the cytochrome P450 family.</text>
</comment>
<dbReference type="InterPro" id="IPR036396">
    <property type="entry name" value="Cyt_P450_sf"/>
</dbReference>
<evidence type="ECO:0000313" key="13">
    <source>
        <dbReference type="Proteomes" id="UP000053558"/>
    </source>
</evidence>
<evidence type="ECO:0000256" key="7">
    <source>
        <dbReference type="ARBA" id="ARBA00023004"/>
    </source>
</evidence>
<dbReference type="Gene3D" id="1.10.630.10">
    <property type="entry name" value="Cytochrome P450"/>
    <property type="match status" value="1"/>
</dbReference>
<dbReference type="CDD" id="cd11065">
    <property type="entry name" value="CYP64-like"/>
    <property type="match status" value="1"/>
</dbReference>
<keyword evidence="11" id="KW-0732">Signal</keyword>
<comment type="pathway">
    <text evidence="2">Secondary metabolite biosynthesis.</text>
</comment>
<dbReference type="PANTHER" id="PTHR46300">
    <property type="entry name" value="P450, PUTATIVE (EUROFUNG)-RELATED-RELATED"/>
    <property type="match status" value="1"/>
</dbReference>
<evidence type="ECO:0000256" key="8">
    <source>
        <dbReference type="ARBA" id="ARBA00023033"/>
    </source>
</evidence>
<keyword evidence="13" id="KW-1185">Reference proteome</keyword>
<dbReference type="GO" id="GO:0020037">
    <property type="term" value="F:heme binding"/>
    <property type="evidence" value="ECO:0007669"/>
    <property type="project" value="InterPro"/>
</dbReference>
<dbReference type="Proteomes" id="UP000053558">
    <property type="component" value="Unassembled WGS sequence"/>
</dbReference>
<reference evidence="13" key="1">
    <citation type="journal article" date="2012" name="Science">
        <title>The Paleozoic origin of enzymatic lignin decomposition reconstructed from 31 fungal genomes.</title>
        <authorList>
            <person name="Floudas D."/>
            <person name="Binder M."/>
            <person name="Riley R."/>
            <person name="Barry K."/>
            <person name="Blanchette R.A."/>
            <person name="Henrissat B."/>
            <person name="Martinez A.T."/>
            <person name="Otillar R."/>
            <person name="Spatafora J.W."/>
            <person name="Yadav J.S."/>
            <person name="Aerts A."/>
            <person name="Benoit I."/>
            <person name="Boyd A."/>
            <person name="Carlson A."/>
            <person name="Copeland A."/>
            <person name="Coutinho P.M."/>
            <person name="de Vries R.P."/>
            <person name="Ferreira P."/>
            <person name="Findley K."/>
            <person name="Foster B."/>
            <person name="Gaskell J."/>
            <person name="Glotzer D."/>
            <person name="Gorecki P."/>
            <person name="Heitman J."/>
            <person name="Hesse C."/>
            <person name="Hori C."/>
            <person name="Igarashi K."/>
            <person name="Jurgens J.A."/>
            <person name="Kallen N."/>
            <person name="Kersten P."/>
            <person name="Kohler A."/>
            <person name="Kuees U."/>
            <person name="Kumar T.K.A."/>
            <person name="Kuo A."/>
            <person name="LaButti K."/>
            <person name="Larrondo L.F."/>
            <person name="Lindquist E."/>
            <person name="Ling A."/>
            <person name="Lombard V."/>
            <person name="Lucas S."/>
            <person name="Lundell T."/>
            <person name="Martin R."/>
            <person name="McLaughlin D.J."/>
            <person name="Morgenstern I."/>
            <person name="Morin E."/>
            <person name="Murat C."/>
            <person name="Nagy L.G."/>
            <person name="Nolan M."/>
            <person name="Ohm R.A."/>
            <person name="Patyshakuliyeva A."/>
            <person name="Rokas A."/>
            <person name="Ruiz-Duenas F.J."/>
            <person name="Sabat G."/>
            <person name="Salamov A."/>
            <person name="Samejima M."/>
            <person name="Schmutz J."/>
            <person name="Slot J.C."/>
            <person name="St John F."/>
            <person name="Stenlid J."/>
            <person name="Sun H."/>
            <person name="Sun S."/>
            <person name="Syed K."/>
            <person name="Tsang A."/>
            <person name="Wiebenga A."/>
            <person name="Young D."/>
            <person name="Pisabarro A."/>
            <person name="Eastwood D.C."/>
            <person name="Martin F."/>
            <person name="Cullen D."/>
            <person name="Grigoriev I.V."/>
            <person name="Hibbett D.S."/>
        </authorList>
    </citation>
    <scope>NUCLEOTIDE SEQUENCE [LARGE SCALE GENOMIC DNA]</scope>
    <source>
        <strain evidence="13">RWD-64-598 SS2</strain>
    </source>
</reference>
<dbReference type="PRINTS" id="PR00463">
    <property type="entry name" value="EP450I"/>
</dbReference>
<accession>A0A5M3N0E1</accession>
<dbReference type="PRINTS" id="PR00385">
    <property type="entry name" value="P450"/>
</dbReference>
<evidence type="ECO:0000256" key="5">
    <source>
        <dbReference type="ARBA" id="ARBA00022723"/>
    </source>
</evidence>
<comment type="caution">
    <text evidence="12">The sequence shown here is derived from an EMBL/GenBank/DDBJ whole genome shotgun (WGS) entry which is preliminary data.</text>
</comment>
<sequence>MSSLVFPTVSLAILALVLLKFTQSFLQNRVSLPLPPGPRGLPFIGPAFEVDAASPWITYGRWASKYGEIVGCRMFGRQIVILNSEKVANDLLERRSRIYSDRPSFSIRSLCGWDFEFALDKYGSEWRHLRRLFKQSFREQKVADYQSTQLDSARALLLNIASHSEDKIWDLISLCSTSTILSVVYGYKAETLEDPMFHIGKETLATGFPLLTTGKAMLFEILPFIKYIPAFLPGGSMMRDVHIAKQWTQKYANYPFDFTMGKLRSHPAFACILSDTIQNCQGTGQIVSDAILKKFAATAFLGGGATSASVHQSFIVAMVLNPKVQKRAQAEVAEVCGIDRLPTFDDRAMLPYIDAVVRETMRWNPTVTLGLSHAVTEDDVYDGYFIPRGSIMIPNSWAMSRDSRKYPDPETFKPERFLTSDGELNDDDVRWAFGWGRRVCPGRHLGSAALWITVASLLAAYRFETPKDRDGMPVDVIPKWTYALTRWVVSVGFRLNSTLNLDPVVESQNRSQYGSSQGLGKSS</sequence>
<dbReference type="GO" id="GO:0005506">
    <property type="term" value="F:iron ion binding"/>
    <property type="evidence" value="ECO:0007669"/>
    <property type="project" value="InterPro"/>
</dbReference>
<proteinExistence type="inferred from homology"/>
<feature type="binding site" description="axial binding residue" evidence="9">
    <location>
        <position position="440"/>
    </location>
    <ligand>
        <name>heme</name>
        <dbReference type="ChEBI" id="CHEBI:30413"/>
    </ligand>
    <ligandPart>
        <name>Fe</name>
        <dbReference type="ChEBI" id="CHEBI:18248"/>
    </ligandPart>
</feature>
<dbReference type="Pfam" id="PF00067">
    <property type="entry name" value="p450"/>
    <property type="match status" value="1"/>
</dbReference>
<dbReference type="GeneID" id="19204926"/>
<dbReference type="RefSeq" id="XP_007766087.1">
    <property type="nucleotide sequence ID" value="XM_007767897.1"/>
</dbReference>
<organism evidence="12 13">
    <name type="scientific">Coniophora puteana (strain RWD-64-598)</name>
    <name type="common">Brown rot fungus</name>
    <dbReference type="NCBI Taxonomy" id="741705"/>
    <lineage>
        <taxon>Eukaryota</taxon>
        <taxon>Fungi</taxon>
        <taxon>Dikarya</taxon>
        <taxon>Basidiomycota</taxon>
        <taxon>Agaricomycotina</taxon>
        <taxon>Agaricomycetes</taxon>
        <taxon>Agaricomycetidae</taxon>
        <taxon>Boletales</taxon>
        <taxon>Coniophorineae</taxon>
        <taxon>Coniophoraceae</taxon>
        <taxon>Coniophora</taxon>
    </lineage>
</organism>
<keyword evidence="6 10" id="KW-0560">Oxidoreductase</keyword>
<dbReference type="PANTHER" id="PTHR46300:SF7">
    <property type="entry name" value="P450, PUTATIVE (EUROFUNG)-RELATED"/>
    <property type="match status" value="1"/>
</dbReference>
<keyword evidence="7 9" id="KW-0408">Iron</keyword>
<evidence type="ECO:0000256" key="9">
    <source>
        <dbReference type="PIRSR" id="PIRSR602401-1"/>
    </source>
</evidence>
<feature type="signal peptide" evidence="11">
    <location>
        <begin position="1"/>
        <end position="24"/>
    </location>
</feature>
<dbReference type="InterPro" id="IPR050364">
    <property type="entry name" value="Cytochrome_P450_fung"/>
</dbReference>
<evidence type="ECO:0000256" key="10">
    <source>
        <dbReference type="RuleBase" id="RU000461"/>
    </source>
</evidence>
<protein>
    <submittedName>
        <fullName evidence="12">Cytochrome P450</fullName>
    </submittedName>
</protein>
<keyword evidence="4 9" id="KW-0349">Heme</keyword>
<evidence type="ECO:0000256" key="3">
    <source>
        <dbReference type="ARBA" id="ARBA00010617"/>
    </source>
</evidence>
<evidence type="ECO:0000256" key="2">
    <source>
        <dbReference type="ARBA" id="ARBA00005179"/>
    </source>
</evidence>
<comment type="cofactor">
    <cofactor evidence="1 9">
        <name>heme</name>
        <dbReference type="ChEBI" id="CHEBI:30413"/>
    </cofactor>
</comment>
<gene>
    <name evidence="12" type="ORF">CONPUDRAFT_163520</name>
</gene>
<name>A0A5M3N0E1_CONPW</name>
<dbReference type="AlphaFoldDB" id="A0A5M3N0E1"/>
<evidence type="ECO:0000256" key="11">
    <source>
        <dbReference type="SAM" id="SignalP"/>
    </source>
</evidence>
<evidence type="ECO:0000256" key="6">
    <source>
        <dbReference type="ARBA" id="ARBA00023002"/>
    </source>
</evidence>
<dbReference type="GO" id="GO:0004497">
    <property type="term" value="F:monooxygenase activity"/>
    <property type="evidence" value="ECO:0007669"/>
    <property type="project" value="UniProtKB-KW"/>
</dbReference>
<dbReference type="InterPro" id="IPR017972">
    <property type="entry name" value="Cyt_P450_CS"/>
</dbReference>
<keyword evidence="5 9" id="KW-0479">Metal-binding</keyword>
<evidence type="ECO:0000256" key="1">
    <source>
        <dbReference type="ARBA" id="ARBA00001971"/>
    </source>
</evidence>
<dbReference type="PROSITE" id="PS00086">
    <property type="entry name" value="CYTOCHROME_P450"/>
    <property type="match status" value="1"/>
</dbReference>
<dbReference type="InterPro" id="IPR001128">
    <property type="entry name" value="Cyt_P450"/>
</dbReference>
<dbReference type="InterPro" id="IPR002401">
    <property type="entry name" value="Cyt_P450_E_grp-I"/>
</dbReference>
<dbReference type="GO" id="GO:0016705">
    <property type="term" value="F:oxidoreductase activity, acting on paired donors, with incorporation or reduction of molecular oxygen"/>
    <property type="evidence" value="ECO:0007669"/>
    <property type="project" value="InterPro"/>
</dbReference>
<dbReference type="KEGG" id="cput:CONPUDRAFT_163520"/>
<dbReference type="EMBL" id="JH711575">
    <property type="protein sequence ID" value="EIW84375.1"/>
    <property type="molecule type" value="Genomic_DNA"/>
</dbReference>
<feature type="chain" id="PRO_5024436960" evidence="11">
    <location>
        <begin position="25"/>
        <end position="523"/>
    </location>
</feature>
<dbReference type="SUPFAM" id="SSF48264">
    <property type="entry name" value="Cytochrome P450"/>
    <property type="match status" value="1"/>
</dbReference>
<dbReference type="OrthoDB" id="2789670at2759"/>
<evidence type="ECO:0000313" key="12">
    <source>
        <dbReference type="EMBL" id="EIW84375.1"/>
    </source>
</evidence>
<keyword evidence="8 10" id="KW-0503">Monooxygenase</keyword>